<feature type="transmembrane region" description="Helical" evidence="1">
    <location>
        <begin position="12"/>
        <end position="35"/>
    </location>
</feature>
<evidence type="ECO:0000313" key="4">
    <source>
        <dbReference type="Proteomes" id="UP000284990"/>
    </source>
</evidence>
<accession>A0AA92ULX3</accession>
<evidence type="ECO:0000256" key="1">
    <source>
        <dbReference type="SAM" id="Phobius"/>
    </source>
</evidence>
<keyword evidence="1" id="KW-0812">Transmembrane</keyword>
<dbReference type="Proteomes" id="UP000285604">
    <property type="component" value="Unassembled WGS sequence"/>
</dbReference>
<feature type="transmembrane region" description="Helical" evidence="1">
    <location>
        <begin position="47"/>
        <end position="67"/>
    </location>
</feature>
<evidence type="ECO:0000313" key="2">
    <source>
        <dbReference type="EMBL" id="RGX90788.1"/>
    </source>
</evidence>
<dbReference type="Proteomes" id="UP000284990">
    <property type="component" value="Unassembled WGS sequence"/>
</dbReference>
<dbReference type="AlphaFoldDB" id="A0AA92ULX3"/>
<sequence length="75" mass="7952">MSDKLVVKILMIAGHIATVISILIVLGNLYTALFGSDFRVGAAMERVLIGIASFVSSVALIGFAYIVKHVCGIKD</sequence>
<comment type="caution">
    <text evidence="2">The sequence shown here is derived from an EMBL/GenBank/DDBJ whole genome shotgun (WGS) entry which is preliminary data.</text>
</comment>
<reference evidence="4 5" key="1">
    <citation type="submission" date="2018-08" db="EMBL/GenBank/DDBJ databases">
        <title>A genome reference for cultivated species of the human gut microbiota.</title>
        <authorList>
            <person name="Zou Y."/>
            <person name="Xue W."/>
            <person name="Luo G."/>
        </authorList>
    </citation>
    <scope>NUCLEOTIDE SEQUENCE [LARGE SCALE GENOMIC DNA]</scope>
    <source>
        <strain evidence="3 4">AM42-23AC</strain>
        <strain evidence="2 5">OF03-3</strain>
    </source>
</reference>
<keyword evidence="1" id="KW-1133">Transmembrane helix</keyword>
<proteinExistence type="predicted"/>
<dbReference type="EMBL" id="QSCI01000092">
    <property type="protein sequence ID" value="RGX90788.1"/>
    <property type="molecule type" value="Genomic_DNA"/>
</dbReference>
<dbReference type="GeneID" id="69850163"/>
<evidence type="ECO:0000313" key="5">
    <source>
        <dbReference type="Proteomes" id="UP000285604"/>
    </source>
</evidence>
<protein>
    <submittedName>
        <fullName evidence="2">Uncharacterized protein</fullName>
    </submittedName>
</protein>
<evidence type="ECO:0000313" key="3">
    <source>
        <dbReference type="EMBL" id="RHA82419.1"/>
    </source>
</evidence>
<organism evidence="2 5">
    <name type="scientific">Segatella copri</name>
    <dbReference type="NCBI Taxonomy" id="165179"/>
    <lineage>
        <taxon>Bacteria</taxon>
        <taxon>Pseudomonadati</taxon>
        <taxon>Bacteroidota</taxon>
        <taxon>Bacteroidia</taxon>
        <taxon>Bacteroidales</taxon>
        <taxon>Prevotellaceae</taxon>
        <taxon>Segatella</taxon>
    </lineage>
</organism>
<dbReference type="RefSeq" id="WP_006849098.1">
    <property type="nucleotide sequence ID" value="NZ_JAHOEA010000057.1"/>
</dbReference>
<gene>
    <name evidence="3" type="ORF">DW916_15365</name>
    <name evidence="2" type="ORF">DXA63_13915</name>
</gene>
<dbReference type="EMBL" id="QSFW01000045">
    <property type="protein sequence ID" value="RHA82419.1"/>
    <property type="molecule type" value="Genomic_DNA"/>
</dbReference>
<name>A0AA92ULX3_9BACT</name>
<keyword evidence="1" id="KW-0472">Membrane</keyword>